<accession>A0A1G7BBY6</accession>
<gene>
    <name evidence="2" type="ORF">SAMN05661003_105129</name>
</gene>
<keyword evidence="1" id="KW-0812">Transmembrane</keyword>
<evidence type="ECO:0000256" key="1">
    <source>
        <dbReference type="SAM" id="Phobius"/>
    </source>
</evidence>
<dbReference type="Proteomes" id="UP000243205">
    <property type="component" value="Unassembled WGS sequence"/>
</dbReference>
<evidence type="ECO:0000313" key="3">
    <source>
        <dbReference type="Proteomes" id="UP000243205"/>
    </source>
</evidence>
<sequence>MLGSLGPLLCCALAVALLIGFLLLLDRRGRRQGCAELKAGVCVMTTEVDASCGIPPKPPATDRMQVDAELCRRFDGLCAAIAEKPEALARLEALLDAAQELLGLVLHEANEARQRMARLELQHSLAAFNLAVGGPLSAWQLPQALWPQGEQSSDQTCDWAVELLFALYRQRS</sequence>
<dbReference type="EMBL" id="FNAQ01000005">
    <property type="protein sequence ID" value="SDE23745.1"/>
    <property type="molecule type" value="Genomic_DNA"/>
</dbReference>
<dbReference type="RefSeq" id="WP_143012101.1">
    <property type="nucleotide sequence ID" value="NZ_FNAQ01000005.1"/>
</dbReference>
<keyword evidence="3" id="KW-1185">Reference proteome</keyword>
<protein>
    <submittedName>
        <fullName evidence="2">Uncharacterized protein</fullName>
    </submittedName>
</protein>
<keyword evidence="1" id="KW-0472">Membrane</keyword>
<name>A0A1G7BBY6_9BACT</name>
<evidence type="ECO:0000313" key="2">
    <source>
        <dbReference type="EMBL" id="SDE23745.1"/>
    </source>
</evidence>
<dbReference type="STRING" id="57664.SAMN05661003_105129"/>
<dbReference type="AlphaFoldDB" id="A0A1G7BBY6"/>
<reference evidence="3" key="1">
    <citation type="submission" date="2016-10" db="EMBL/GenBank/DDBJ databases">
        <authorList>
            <person name="Varghese N."/>
            <person name="Submissions S."/>
        </authorList>
    </citation>
    <scope>NUCLEOTIDE SEQUENCE [LARGE SCALE GENOMIC DNA]</scope>
    <source>
        <strain evidence="3">DSM 8987</strain>
    </source>
</reference>
<feature type="transmembrane region" description="Helical" evidence="1">
    <location>
        <begin position="6"/>
        <end position="25"/>
    </location>
</feature>
<organism evidence="2 3">
    <name type="scientific">Desulfuromonas thiophila</name>
    <dbReference type="NCBI Taxonomy" id="57664"/>
    <lineage>
        <taxon>Bacteria</taxon>
        <taxon>Pseudomonadati</taxon>
        <taxon>Thermodesulfobacteriota</taxon>
        <taxon>Desulfuromonadia</taxon>
        <taxon>Desulfuromonadales</taxon>
        <taxon>Desulfuromonadaceae</taxon>
        <taxon>Desulfuromonas</taxon>
    </lineage>
</organism>
<proteinExistence type="predicted"/>
<keyword evidence="1" id="KW-1133">Transmembrane helix</keyword>